<protein>
    <submittedName>
        <fullName evidence="1">3549_t:CDS:1</fullName>
    </submittedName>
</protein>
<dbReference type="EMBL" id="CAJVPT010009223">
    <property type="protein sequence ID" value="CAG8559338.1"/>
    <property type="molecule type" value="Genomic_DNA"/>
</dbReference>
<evidence type="ECO:0000313" key="1">
    <source>
        <dbReference type="EMBL" id="CAG8559338.1"/>
    </source>
</evidence>
<proteinExistence type="predicted"/>
<comment type="caution">
    <text evidence="1">The sequence shown here is derived from an EMBL/GenBank/DDBJ whole genome shotgun (WGS) entry which is preliminary data.</text>
</comment>
<organism evidence="1 2">
    <name type="scientific">Acaulospora colombiana</name>
    <dbReference type="NCBI Taxonomy" id="27376"/>
    <lineage>
        <taxon>Eukaryota</taxon>
        <taxon>Fungi</taxon>
        <taxon>Fungi incertae sedis</taxon>
        <taxon>Mucoromycota</taxon>
        <taxon>Glomeromycotina</taxon>
        <taxon>Glomeromycetes</taxon>
        <taxon>Diversisporales</taxon>
        <taxon>Acaulosporaceae</taxon>
        <taxon>Acaulospora</taxon>
    </lineage>
</organism>
<reference evidence="1" key="1">
    <citation type="submission" date="2021-06" db="EMBL/GenBank/DDBJ databases">
        <authorList>
            <person name="Kallberg Y."/>
            <person name="Tangrot J."/>
            <person name="Rosling A."/>
        </authorList>
    </citation>
    <scope>NUCLEOTIDE SEQUENCE</scope>
    <source>
        <strain evidence="1">CL356</strain>
    </source>
</reference>
<name>A0ACA9M221_9GLOM</name>
<dbReference type="Proteomes" id="UP000789525">
    <property type="component" value="Unassembled WGS sequence"/>
</dbReference>
<evidence type="ECO:0000313" key="2">
    <source>
        <dbReference type="Proteomes" id="UP000789525"/>
    </source>
</evidence>
<accession>A0ACA9M221</accession>
<sequence>MATDRLAALRSRFYYRRNKEGVTRGWCTPRSALPDRSLTALILFSNPSSGRYAEGGYQSRRPNPYAQQDDGGNQYEMSNYSNNNYRSNNSYGGGGAPAAGDIASELNVELAVPPETYDSLPHQVSAIQDLLKQYNDNVALVSNLHQRALNNIEDKQASQQLDEIVSDNRKLSNELKNRIKALQAQGGDSREGQTRRQQAALLKDKFQSALQNYQQVEQRHRNASKNQMERQFRIVKPNATAEEVRAVVNDEQGGQIFQQALMNSDQFGRARAAYREVQERHNDILKITETVAELQQLMNDMAMMVEEQGETINTIEQTTAIAEKDVETGQEVRHLGTQEEVSLQTINTSPLTNLSLDGFASPSLSLFSSLLPSLLAFKWHKVALEAETQTPSLYLVKCLPRRGANDLSAATLLCVLLENVPIASHTSAATQQAFELNRAKLESQTTVAPKLVS</sequence>
<gene>
    <name evidence="1" type="ORF">ACOLOM_LOCUS5167</name>
</gene>
<keyword evidence="2" id="KW-1185">Reference proteome</keyword>